<comment type="caution">
    <text evidence="2">The sequence shown here is derived from an EMBL/GenBank/DDBJ whole genome shotgun (WGS) entry which is preliminary data.</text>
</comment>
<protein>
    <submittedName>
        <fullName evidence="2">Uncharacterized protein</fullName>
    </submittedName>
</protein>
<feature type="transmembrane region" description="Helical" evidence="1">
    <location>
        <begin position="6"/>
        <end position="26"/>
    </location>
</feature>
<dbReference type="RefSeq" id="WP_101288254.1">
    <property type="nucleotide sequence ID" value="NZ_FOUQ01000001.1"/>
</dbReference>
<organism evidence="2 3">
    <name type="scientific">Pleomorphomonas diazotrophica</name>
    <dbReference type="NCBI Taxonomy" id="1166257"/>
    <lineage>
        <taxon>Bacteria</taxon>
        <taxon>Pseudomonadati</taxon>
        <taxon>Pseudomonadota</taxon>
        <taxon>Alphaproteobacteria</taxon>
        <taxon>Hyphomicrobiales</taxon>
        <taxon>Pleomorphomonadaceae</taxon>
        <taxon>Pleomorphomonas</taxon>
    </lineage>
</organism>
<sequence>MDLSLAGVVGAAVGVGVGLVDYGVIASVIRRALERRPGWIEPRRADLLMKVLFVVNAIVFAALGWWLGVTVAGTGLPTPG</sequence>
<keyword evidence="1" id="KW-1133">Transmembrane helix</keyword>
<keyword evidence="3" id="KW-1185">Reference proteome</keyword>
<dbReference type="OrthoDB" id="8454586at2"/>
<keyword evidence="1" id="KW-0812">Transmembrane</keyword>
<evidence type="ECO:0000313" key="2">
    <source>
        <dbReference type="EMBL" id="PKR90992.1"/>
    </source>
</evidence>
<proteinExistence type="predicted"/>
<dbReference type="AlphaFoldDB" id="A0A1I4Q3H3"/>
<dbReference type="Proteomes" id="UP000233491">
    <property type="component" value="Unassembled WGS sequence"/>
</dbReference>
<name>A0A1I4Q3H3_9HYPH</name>
<reference evidence="2 3" key="1">
    <citation type="submission" date="2017-12" db="EMBL/GenBank/DDBJ databases">
        <title>Anaerobic carbon monoxide metabolism by Pleomorphomonas carboxyditropha sp. nov., a new mesophilic hydrogenogenic carboxidotroph.</title>
        <authorList>
            <person name="Esquivel-Elizondo S."/>
            <person name="Krajmalnik-Brown R."/>
        </authorList>
    </citation>
    <scope>NUCLEOTIDE SEQUENCE [LARGE SCALE GENOMIC DNA]</scope>
    <source>
        <strain evidence="2 3">R5-392</strain>
    </source>
</reference>
<accession>A0A1I4Q3H3</accession>
<evidence type="ECO:0000256" key="1">
    <source>
        <dbReference type="SAM" id="Phobius"/>
    </source>
</evidence>
<evidence type="ECO:0000313" key="3">
    <source>
        <dbReference type="Proteomes" id="UP000233491"/>
    </source>
</evidence>
<feature type="transmembrane region" description="Helical" evidence="1">
    <location>
        <begin position="47"/>
        <end position="67"/>
    </location>
</feature>
<keyword evidence="1" id="KW-0472">Membrane</keyword>
<dbReference type="EMBL" id="PJNW01000002">
    <property type="protein sequence ID" value="PKR90992.1"/>
    <property type="molecule type" value="Genomic_DNA"/>
</dbReference>
<gene>
    <name evidence="2" type="ORF">CXZ10_06525</name>
</gene>